<comment type="similarity">
    <text evidence="1">Belongs to the AfsR/DnrI/RedD regulatory family.</text>
</comment>
<dbReference type="RefSeq" id="WP_214154891.1">
    <property type="nucleotide sequence ID" value="NZ_JAHBAY010000002.1"/>
</dbReference>
<organism evidence="5 6">
    <name type="scientific">Kineosporia corallincola</name>
    <dbReference type="NCBI Taxonomy" id="2835133"/>
    <lineage>
        <taxon>Bacteria</taxon>
        <taxon>Bacillati</taxon>
        <taxon>Actinomycetota</taxon>
        <taxon>Actinomycetes</taxon>
        <taxon>Kineosporiales</taxon>
        <taxon>Kineosporiaceae</taxon>
        <taxon>Kineosporia</taxon>
    </lineage>
</organism>
<dbReference type="InterPro" id="IPR058852">
    <property type="entry name" value="HTH_77"/>
</dbReference>
<feature type="domain" description="OmpR/PhoB-type" evidence="4">
    <location>
        <begin position="1"/>
        <end position="90"/>
    </location>
</feature>
<keyword evidence="2 3" id="KW-0238">DNA-binding</keyword>
<dbReference type="InterPro" id="IPR011990">
    <property type="entry name" value="TPR-like_helical_dom_sf"/>
</dbReference>
<comment type="caution">
    <text evidence="5">The sequence shown here is derived from an EMBL/GenBank/DDBJ whole genome shotgun (WGS) entry which is preliminary data.</text>
</comment>
<dbReference type="SUPFAM" id="SSF46894">
    <property type="entry name" value="C-terminal effector domain of the bipartite response regulators"/>
    <property type="match status" value="1"/>
</dbReference>
<name>A0ABS5TES9_9ACTN</name>
<proteinExistence type="inferred from homology"/>
<evidence type="ECO:0000313" key="6">
    <source>
        <dbReference type="Proteomes" id="UP001197247"/>
    </source>
</evidence>
<dbReference type="Proteomes" id="UP001197247">
    <property type="component" value="Unassembled WGS sequence"/>
</dbReference>
<dbReference type="Pfam" id="PF03704">
    <property type="entry name" value="BTAD"/>
    <property type="match status" value="1"/>
</dbReference>
<dbReference type="PANTHER" id="PTHR47691">
    <property type="entry name" value="REGULATOR-RELATED"/>
    <property type="match status" value="1"/>
</dbReference>
<evidence type="ECO:0000313" key="5">
    <source>
        <dbReference type="EMBL" id="MBT0768598.1"/>
    </source>
</evidence>
<feature type="DNA-binding region" description="OmpR/PhoB-type" evidence="3">
    <location>
        <begin position="1"/>
        <end position="90"/>
    </location>
</feature>
<evidence type="ECO:0000256" key="2">
    <source>
        <dbReference type="ARBA" id="ARBA00023125"/>
    </source>
</evidence>
<reference evidence="5 6" key="1">
    <citation type="submission" date="2021-05" db="EMBL/GenBank/DDBJ databases">
        <title>Kineosporia and Streptomyces sp. nov. two new marine actinobacteria isolated from Coral.</title>
        <authorList>
            <person name="Buangrab K."/>
            <person name="Sutthacheep M."/>
            <person name="Yeemin T."/>
            <person name="Harunari E."/>
            <person name="Igarashi Y."/>
            <person name="Kanchanasin P."/>
            <person name="Tanasupawat S."/>
            <person name="Phongsopitanun W."/>
        </authorList>
    </citation>
    <scope>NUCLEOTIDE SEQUENCE [LARGE SCALE GENOMIC DNA]</scope>
    <source>
        <strain evidence="5 6">J2-2</strain>
    </source>
</reference>
<dbReference type="Gene3D" id="3.40.50.300">
    <property type="entry name" value="P-loop containing nucleotide triphosphate hydrolases"/>
    <property type="match status" value="1"/>
</dbReference>
<dbReference type="EMBL" id="JAHBAY010000002">
    <property type="protein sequence ID" value="MBT0768598.1"/>
    <property type="molecule type" value="Genomic_DNA"/>
</dbReference>
<dbReference type="InterPro" id="IPR005158">
    <property type="entry name" value="BTAD"/>
</dbReference>
<protein>
    <submittedName>
        <fullName evidence="5">Winged helix-turn-helix domain-containing protein</fullName>
    </submittedName>
</protein>
<dbReference type="SUPFAM" id="SSF48452">
    <property type="entry name" value="TPR-like"/>
    <property type="match status" value="1"/>
</dbReference>
<dbReference type="SMART" id="SM00862">
    <property type="entry name" value="Trans_reg_C"/>
    <property type="match status" value="1"/>
</dbReference>
<sequence>MLICRVLGPLQVTAGSTTVDVGGPQPRRLVQALALARGAPVPEDRLAQAIWGDSPPAGPAASIQAYVSRLRRVLPAATLTRGPGGYALATRCDAADFEALLDQARTAARPAEAVGLYGQALALWRGRPYPDLDAYAEAGRAHLNGLRATAVEDRAAALLAVGDAPAAVTELLPAVQDEPYRERRWEQLILGLYRSARQAEALAALRRVRGLLADDLGVDPGPGLQNLERRLLAQDPSLLLSATLRPPTPRRPLTRFVGRRTEKDLLTAALAESRLVTLVGPGGAGKTRLALEWAHDAALARLADVRSPLDLPSAIATALGLAETPPRFTGISGLLVLDNCEHLTGAVADLALTLLADNPDLRVLATGREALGVDGERLLPVGPMPHPDAVTLLADRIAAVRPGWHPDPVETDEIDRLADALDGIPLALELAAARARVLSLTELTGLLGEHFPALGRVPRGALTPHATLEATVAWSVDLLPARDRAMLLRLWPFEGGFTLEAAGAVGCDLAGLSSLVARSVVTADTTDTPARYRLLEIIRAYCREHDPAPADSRAAHAAWARDLVARTVPDLRGRRSARAMRVLTRELPNLRAALAHAPAESLRTTAMLEWFWVRGGHAAEGLRLIALARHSAPHAPALDRAWALSASAGLHWIGGDLSQVRHDVQAALTVLGEPEDDEGRRLLGQLRYYEALLWIALGDPSRGAESARLSVELAAATGESWFGALPQVVLGAARVAQGDVEQGRRILRDAVGQAREHGYGWSGGFASLLLARSFLDDDPAAAFAPLREAAAWFREEDDTGQVLSTLVHGALALFRVGKPLAAATLHAAAYAEAGRRGIRLDNADPPTVTALRAEVEALDPEVRDRAVQAAVRIPVDELPQMLTRT</sequence>
<dbReference type="InterPro" id="IPR016032">
    <property type="entry name" value="Sig_transdc_resp-reg_C-effctor"/>
</dbReference>
<dbReference type="CDD" id="cd15831">
    <property type="entry name" value="BTAD"/>
    <property type="match status" value="1"/>
</dbReference>
<dbReference type="Gene3D" id="1.25.40.10">
    <property type="entry name" value="Tetratricopeptide repeat domain"/>
    <property type="match status" value="1"/>
</dbReference>
<dbReference type="SMART" id="SM01043">
    <property type="entry name" value="BTAD"/>
    <property type="match status" value="1"/>
</dbReference>
<evidence type="ECO:0000259" key="4">
    <source>
        <dbReference type="PROSITE" id="PS51755"/>
    </source>
</evidence>
<dbReference type="PANTHER" id="PTHR47691:SF3">
    <property type="entry name" value="HTH-TYPE TRANSCRIPTIONAL REGULATOR RV0890C-RELATED"/>
    <property type="match status" value="1"/>
</dbReference>
<dbReference type="InterPro" id="IPR036388">
    <property type="entry name" value="WH-like_DNA-bd_sf"/>
</dbReference>
<dbReference type="Pfam" id="PF00486">
    <property type="entry name" value="Trans_reg_C"/>
    <property type="match status" value="1"/>
</dbReference>
<dbReference type="Pfam" id="PF25872">
    <property type="entry name" value="HTH_77"/>
    <property type="match status" value="1"/>
</dbReference>
<evidence type="ECO:0000256" key="3">
    <source>
        <dbReference type="PROSITE-ProRule" id="PRU01091"/>
    </source>
</evidence>
<accession>A0ABS5TES9</accession>
<dbReference type="PROSITE" id="PS51755">
    <property type="entry name" value="OMPR_PHOB"/>
    <property type="match status" value="1"/>
</dbReference>
<gene>
    <name evidence="5" type="ORF">KIH74_06650</name>
</gene>
<dbReference type="InterPro" id="IPR027417">
    <property type="entry name" value="P-loop_NTPase"/>
</dbReference>
<dbReference type="InterPro" id="IPR001867">
    <property type="entry name" value="OmpR/PhoB-type_DNA-bd"/>
</dbReference>
<dbReference type="SUPFAM" id="SSF52540">
    <property type="entry name" value="P-loop containing nucleoside triphosphate hydrolases"/>
    <property type="match status" value="1"/>
</dbReference>
<dbReference type="Gene3D" id="1.10.10.10">
    <property type="entry name" value="Winged helix-like DNA-binding domain superfamily/Winged helix DNA-binding domain"/>
    <property type="match status" value="1"/>
</dbReference>
<evidence type="ECO:0000256" key="1">
    <source>
        <dbReference type="ARBA" id="ARBA00005820"/>
    </source>
</evidence>
<keyword evidence="6" id="KW-1185">Reference proteome</keyword>